<accession>A0A165JZ67</accession>
<protein>
    <submittedName>
        <fullName evidence="1">Uncharacterized protein</fullName>
    </submittedName>
</protein>
<sequence length="61" mass="7329">MCPVLLGPMLPRRDCNKAEYDVWCWTMLILFCLWRHPCELKGLEETWTNVFKCTEFDKDAM</sequence>
<evidence type="ECO:0000313" key="1">
    <source>
        <dbReference type="EMBL" id="KZT62459.1"/>
    </source>
</evidence>
<organism evidence="1 2">
    <name type="scientific">Calocera cornea HHB12733</name>
    <dbReference type="NCBI Taxonomy" id="1353952"/>
    <lineage>
        <taxon>Eukaryota</taxon>
        <taxon>Fungi</taxon>
        <taxon>Dikarya</taxon>
        <taxon>Basidiomycota</taxon>
        <taxon>Agaricomycotina</taxon>
        <taxon>Dacrymycetes</taxon>
        <taxon>Dacrymycetales</taxon>
        <taxon>Dacrymycetaceae</taxon>
        <taxon>Calocera</taxon>
    </lineage>
</organism>
<dbReference type="AlphaFoldDB" id="A0A165JZ67"/>
<dbReference type="OrthoDB" id="3050185at2759"/>
<proteinExistence type="predicted"/>
<dbReference type="InParanoid" id="A0A165JZ67"/>
<reference evidence="1 2" key="1">
    <citation type="journal article" date="2016" name="Mol. Biol. Evol.">
        <title>Comparative Genomics of Early-Diverging Mushroom-Forming Fungi Provides Insights into the Origins of Lignocellulose Decay Capabilities.</title>
        <authorList>
            <person name="Nagy L.G."/>
            <person name="Riley R."/>
            <person name="Tritt A."/>
            <person name="Adam C."/>
            <person name="Daum C."/>
            <person name="Floudas D."/>
            <person name="Sun H."/>
            <person name="Yadav J.S."/>
            <person name="Pangilinan J."/>
            <person name="Larsson K.H."/>
            <person name="Matsuura K."/>
            <person name="Barry K."/>
            <person name="Labutti K."/>
            <person name="Kuo R."/>
            <person name="Ohm R.A."/>
            <person name="Bhattacharya S.S."/>
            <person name="Shirouzu T."/>
            <person name="Yoshinaga Y."/>
            <person name="Martin F.M."/>
            <person name="Grigoriev I.V."/>
            <person name="Hibbett D.S."/>
        </authorList>
    </citation>
    <scope>NUCLEOTIDE SEQUENCE [LARGE SCALE GENOMIC DNA]</scope>
    <source>
        <strain evidence="1 2">HHB12733</strain>
    </source>
</reference>
<name>A0A165JZ67_9BASI</name>
<keyword evidence="2" id="KW-1185">Reference proteome</keyword>
<evidence type="ECO:0000313" key="2">
    <source>
        <dbReference type="Proteomes" id="UP000076842"/>
    </source>
</evidence>
<dbReference type="EMBL" id="KV423916">
    <property type="protein sequence ID" value="KZT62459.1"/>
    <property type="molecule type" value="Genomic_DNA"/>
</dbReference>
<gene>
    <name evidence="1" type="ORF">CALCODRAFT_426194</name>
</gene>
<dbReference type="Proteomes" id="UP000076842">
    <property type="component" value="Unassembled WGS sequence"/>
</dbReference>